<dbReference type="PROSITE" id="PS51257">
    <property type="entry name" value="PROKAR_LIPOPROTEIN"/>
    <property type="match status" value="1"/>
</dbReference>
<protein>
    <recommendedName>
        <fullName evidence="3">Lipocalin-like domain-containing protein</fullName>
    </recommendedName>
</protein>
<sequence>MTSKQITFTALVGLAVLFGCKKDDAPHVPIDISKFVDKQWYLDGVTDSVNNTDMFRTIFSGDHSGSYSYCTWIVAPYQYGQVEWTWERQGEDTIVINGGYKLKIRSVNDSVLVTNGLGISTGIEPGVPDTTSVRFRSF</sequence>
<dbReference type="Proteomes" id="UP000244450">
    <property type="component" value="Unassembled WGS sequence"/>
</dbReference>
<comment type="caution">
    <text evidence="1">The sequence shown here is derived from an EMBL/GenBank/DDBJ whole genome shotgun (WGS) entry which is preliminary data.</text>
</comment>
<evidence type="ECO:0008006" key="3">
    <source>
        <dbReference type="Google" id="ProtNLM"/>
    </source>
</evidence>
<evidence type="ECO:0000313" key="2">
    <source>
        <dbReference type="Proteomes" id="UP000244450"/>
    </source>
</evidence>
<dbReference type="EMBL" id="QCYK01000002">
    <property type="protein sequence ID" value="PUZ24712.1"/>
    <property type="molecule type" value="Genomic_DNA"/>
</dbReference>
<dbReference type="AlphaFoldDB" id="A0A2T7BEJ3"/>
<organism evidence="1 2">
    <name type="scientific">Chitinophaga parva</name>
    <dbReference type="NCBI Taxonomy" id="2169414"/>
    <lineage>
        <taxon>Bacteria</taxon>
        <taxon>Pseudomonadati</taxon>
        <taxon>Bacteroidota</taxon>
        <taxon>Chitinophagia</taxon>
        <taxon>Chitinophagales</taxon>
        <taxon>Chitinophagaceae</taxon>
        <taxon>Chitinophaga</taxon>
    </lineage>
</organism>
<reference evidence="1 2" key="1">
    <citation type="submission" date="2018-04" db="EMBL/GenBank/DDBJ databases">
        <title>Chitinophaga fuyangensis sp. nov., isolated from soil in a chemical factory.</title>
        <authorList>
            <person name="Chen K."/>
        </authorList>
    </citation>
    <scope>NUCLEOTIDE SEQUENCE [LARGE SCALE GENOMIC DNA]</scope>
    <source>
        <strain evidence="1 2">LY-1</strain>
    </source>
</reference>
<evidence type="ECO:0000313" key="1">
    <source>
        <dbReference type="EMBL" id="PUZ24712.1"/>
    </source>
</evidence>
<gene>
    <name evidence="1" type="ORF">DCC81_10205</name>
</gene>
<proteinExistence type="predicted"/>
<dbReference type="RefSeq" id="WP_108686553.1">
    <property type="nucleotide sequence ID" value="NZ_QCYK01000002.1"/>
</dbReference>
<accession>A0A2T7BEJ3</accession>
<keyword evidence="2" id="KW-1185">Reference proteome</keyword>
<name>A0A2T7BEJ3_9BACT</name>